<dbReference type="RefSeq" id="WP_076083361.1">
    <property type="nucleotide sequence ID" value="NZ_CP019070.1"/>
</dbReference>
<evidence type="ECO:0000313" key="4">
    <source>
        <dbReference type="EMBL" id="APW64579.1"/>
    </source>
</evidence>
<dbReference type="Pfam" id="PF00106">
    <property type="entry name" value="adh_short"/>
    <property type="match status" value="1"/>
</dbReference>
<dbReference type="InterPro" id="IPR002347">
    <property type="entry name" value="SDR_fam"/>
</dbReference>
<dbReference type="InterPro" id="IPR036291">
    <property type="entry name" value="NAD(P)-bd_dom_sf"/>
</dbReference>
<dbReference type="SUPFAM" id="SSF51735">
    <property type="entry name" value="NAD(P)-binding Rossmann-fold domains"/>
    <property type="match status" value="1"/>
</dbReference>
<name>A0A1P8KJ52_9BACT</name>
<dbReference type="EMBL" id="CP019070">
    <property type="protein sequence ID" value="APW64579.1"/>
    <property type="molecule type" value="Genomic_DNA"/>
</dbReference>
<dbReference type="Gene3D" id="3.40.50.720">
    <property type="entry name" value="NAD(P)-binding Rossmann-like Domain"/>
    <property type="match status" value="1"/>
</dbReference>
<dbReference type="GO" id="GO:0016491">
    <property type="term" value="F:oxidoreductase activity"/>
    <property type="evidence" value="ECO:0007669"/>
    <property type="project" value="UniProtKB-KW"/>
</dbReference>
<evidence type="ECO:0000256" key="2">
    <source>
        <dbReference type="ARBA" id="ARBA00022857"/>
    </source>
</evidence>
<gene>
    <name evidence="4" type="ORF">LPB137_01365</name>
</gene>
<keyword evidence="3" id="KW-0560">Oxidoreductase</keyword>
<dbReference type="Proteomes" id="UP000186074">
    <property type="component" value="Chromosome"/>
</dbReference>
<dbReference type="STRING" id="1850254.LPB137_01365"/>
<dbReference type="AlphaFoldDB" id="A0A1P8KJ52"/>
<proteinExistence type="inferred from homology"/>
<evidence type="ECO:0000313" key="5">
    <source>
        <dbReference type="Proteomes" id="UP000186074"/>
    </source>
</evidence>
<dbReference type="KEGG" id="alp:LPB137_01365"/>
<organism evidence="4 5">
    <name type="scientific">Poseidonibacter parvus</name>
    <dbReference type="NCBI Taxonomy" id="1850254"/>
    <lineage>
        <taxon>Bacteria</taxon>
        <taxon>Pseudomonadati</taxon>
        <taxon>Campylobacterota</taxon>
        <taxon>Epsilonproteobacteria</taxon>
        <taxon>Campylobacterales</taxon>
        <taxon>Arcobacteraceae</taxon>
        <taxon>Poseidonibacter</taxon>
    </lineage>
</organism>
<keyword evidence="5" id="KW-1185">Reference proteome</keyword>
<evidence type="ECO:0000256" key="3">
    <source>
        <dbReference type="ARBA" id="ARBA00023002"/>
    </source>
</evidence>
<reference evidence="4 5" key="1">
    <citation type="submission" date="2017-01" db="EMBL/GenBank/DDBJ databases">
        <title>Genome sequencing of Arcobacter sp. LPB0137.</title>
        <authorList>
            <person name="Lee G.-W."/>
            <person name="Yi H."/>
        </authorList>
    </citation>
    <scope>NUCLEOTIDE SEQUENCE [LARGE SCALE GENOMIC DNA]</scope>
    <source>
        <strain evidence="4 5">LPB0137</strain>
    </source>
</reference>
<keyword evidence="2" id="KW-0521">NADP</keyword>
<sequence>MKAKKRIWIVGGSSGIGLKLVNLCLNANYQVVVSSRSASTNESLLALKDVFSQDLALVDLDVSNKQNIVSSVKQAWNAFDGLDIWFYNAGAYEVMTIDTWDSEKFEQMNEVNYLGIIRLMNELLPYFKESKKGHWVWNSSISSYFGLPQGGGYSAPKAALVNLAQSLQPELDPLNIKLQIINHGFVKTRLTDKNKFEMPQLMQPKYAAQKILEGIENPDSFEIRFPYILSLFLRILRILPYKVSLYLTKKMLP</sequence>
<accession>A0A1P8KJ52</accession>
<comment type="similarity">
    <text evidence="1">Belongs to the short-chain dehydrogenases/reductases (SDR) family.</text>
</comment>
<dbReference type="PANTHER" id="PTHR43391">
    <property type="entry name" value="RETINOL DEHYDROGENASE-RELATED"/>
    <property type="match status" value="1"/>
</dbReference>
<evidence type="ECO:0000256" key="1">
    <source>
        <dbReference type="ARBA" id="ARBA00006484"/>
    </source>
</evidence>
<dbReference type="PRINTS" id="PR00081">
    <property type="entry name" value="GDHRDH"/>
</dbReference>
<dbReference type="OrthoDB" id="658698at2"/>
<dbReference type="PANTHER" id="PTHR43391:SF14">
    <property type="entry name" value="DEHYDROGENASE_REDUCTASE SDR FAMILY PROTEIN 7-LIKE"/>
    <property type="match status" value="1"/>
</dbReference>
<protein>
    <submittedName>
        <fullName evidence="4">Short-chain dehydrogenase</fullName>
    </submittedName>
</protein>